<feature type="region of interest" description="Disordered" evidence="1">
    <location>
        <begin position="1"/>
        <end position="35"/>
    </location>
</feature>
<feature type="compositionally biased region" description="Basic and acidic residues" evidence="1">
    <location>
        <begin position="24"/>
        <end position="35"/>
    </location>
</feature>
<gene>
    <name evidence="2" type="ORF">HK097_003487</name>
</gene>
<protein>
    <submittedName>
        <fullName evidence="2">Uncharacterized protein</fullName>
    </submittedName>
</protein>
<reference evidence="2" key="1">
    <citation type="submission" date="2020-05" db="EMBL/GenBank/DDBJ databases">
        <title>Phylogenomic resolution of chytrid fungi.</title>
        <authorList>
            <person name="Stajich J.E."/>
            <person name="Amses K."/>
            <person name="Simmons R."/>
            <person name="Seto K."/>
            <person name="Myers J."/>
            <person name="Bonds A."/>
            <person name="Quandt C.A."/>
            <person name="Barry K."/>
            <person name="Liu P."/>
            <person name="Grigoriev I."/>
            <person name="Longcore J.E."/>
            <person name="James T.Y."/>
        </authorList>
    </citation>
    <scope>NUCLEOTIDE SEQUENCE</scope>
    <source>
        <strain evidence="2">JEL0318</strain>
    </source>
</reference>
<organism evidence="2 3">
    <name type="scientific">Rhizophlyctis rosea</name>
    <dbReference type="NCBI Taxonomy" id="64517"/>
    <lineage>
        <taxon>Eukaryota</taxon>
        <taxon>Fungi</taxon>
        <taxon>Fungi incertae sedis</taxon>
        <taxon>Chytridiomycota</taxon>
        <taxon>Chytridiomycota incertae sedis</taxon>
        <taxon>Chytridiomycetes</taxon>
        <taxon>Rhizophlyctidales</taxon>
        <taxon>Rhizophlyctidaceae</taxon>
        <taxon>Rhizophlyctis</taxon>
    </lineage>
</organism>
<dbReference type="AlphaFoldDB" id="A0AAD5S442"/>
<dbReference type="EMBL" id="JADGJD010001821">
    <property type="protein sequence ID" value="KAJ3037535.1"/>
    <property type="molecule type" value="Genomic_DNA"/>
</dbReference>
<sequence length="310" mass="35094">MKRIRTPPDTPNHSRAPSPVPAQADERYKRQKTQDNYEKWHNVSKWTDYQTEHCSISVDEDTTFTDFDSFIGMHNLELVAEPARREPTDAELTALLAPGLTTKHITDNSFDADNNLSSAESTFGGLLRKVMLNTTKPVKEDYTHDLVNFIFERANFGAGGLTYESQWERNVNIGDHITVTSIPDFAVLRDSVDALVLDEDKPMVSSSSINPQICGQFVVAALDHALRHPTAPLETFLVQFRGTNVRFYRGIASAKWIHDLAGGFTPDEEHSIKITRYPETFWNLTLPDEREKFVRALIKLRRIAFGINAS</sequence>
<dbReference type="Proteomes" id="UP001212841">
    <property type="component" value="Unassembled WGS sequence"/>
</dbReference>
<keyword evidence="3" id="KW-1185">Reference proteome</keyword>
<comment type="caution">
    <text evidence="2">The sequence shown here is derived from an EMBL/GenBank/DDBJ whole genome shotgun (WGS) entry which is preliminary data.</text>
</comment>
<proteinExistence type="predicted"/>
<evidence type="ECO:0000313" key="2">
    <source>
        <dbReference type="EMBL" id="KAJ3037535.1"/>
    </source>
</evidence>
<name>A0AAD5S442_9FUNG</name>
<evidence type="ECO:0000313" key="3">
    <source>
        <dbReference type="Proteomes" id="UP001212841"/>
    </source>
</evidence>
<evidence type="ECO:0000256" key="1">
    <source>
        <dbReference type="SAM" id="MobiDB-lite"/>
    </source>
</evidence>
<accession>A0AAD5S442</accession>